<protein>
    <submittedName>
        <fullName evidence="2">Uncharacterized protein</fullName>
    </submittedName>
</protein>
<sequence length="52" mass="5707">MKSHRRPAQGATRRAVTPAETGLDRWLNRLVTIFVTTAMVVGGLALLVTLLF</sequence>
<feature type="transmembrane region" description="Helical" evidence="1">
    <location>
        <begin position="30"/>
        <end position="51"/>
    </location>
</feature>
<name>A0ABQ3E1E4_9GAMM</name>
<evidence type="ECO:0000256" key="1">
    <source>
        <dbReference type="SAM" id="Phobius"/>
    </source>
</evidence>
<dbReference type="Proteomes" id="UP000646745">
    <property type="component" value="Unassembled WGS sequence"/>
</dbReference>
<evidence type="ECO:0000313" key="2">
    <source>
        <dbReference type="EMBL" id="GHB21900.1"/>
    </source>
</evidence>
<keyword evidence="1" id="KW-0472">Membrane</keyword>
<dbReference type="EMBL" id="BMZI01000004">
    <property type="protein sequence ID" value="GHB21900.1"/>
    <property type="molecule type" value="Genomic_DNA"/>
</dbReference>
<dbReference type="RefSeq" id="WP_189444630.1">
    <property type="nucleotide sequence ID" value="NZ_BMZI01000004.1"/>
</dbReference>
<gene>
    <name evidence="2" type="ORF">GCM10009038_21000</name>
</gene>
<evidence type="ECO:0000313" key="3">
    <source>
        <dbReference type="Proteomes" id="UP000646745"/>
    </source>
</evidence>
<reference evidence="3" key="1">
    <citation type="journal article" date="2019" name="Int. J. Syst. Evol. Microbiol.">
        <title>The Global Catalogue of Microorganisms (GCM) 10K type strain sequencing project: providing services to taxonomists for standard genome sequencing and annotation.</title>
        <authorList>
            <consortium name="The Broad Institute Genomics Platform"/>
            <consortium name="The Broad Institute Genome Sequencing Center for Infectious Disease"/>
            <person name="Wu L."/>
            <person name="Ma J."/>
        </authorList>
    </citation>
    <scope>NUCLEOTIDE SEQUENCE [LARGE SCALE GENOMIC DNA]</scope>
    <source>
        <strain evidence="3">KCTC 32998</strain>
    </source>
</reference>
<organism evidence="2 3">
    <name type="scientific">Salinicola rhizosphaerae</name>
    <dbReference type="NCBI Taxonomy" id="1443141"/>
    <lineage>
        <taxon>Bacteria</taxon>
        <taxon>Pseudomonadati</taxon>
        <taxon>Pseudomonadota</taxon>
        <taxon>Gammaproteobacteria</taxon>
        <taxon>Oceanospirillales</taxon>
        <taxon>Halomonadaceae</taxon>
        <taxon>Salinicola</taxon>
    </lineage>
</organism>
<keyword evidence="1" id="KW-1133">Transmembrane helix</keyword>
<keyword evidence="3" id="KW-1185">Reference proteome</keyword>
<proteinExistence type="predicted"/>
<comment type="caution">
    <text evidence="2">The sequence shown here is derived from an EMBL/GenBank/DDBJ whole genome shotgun (WGS) entry which is preliminary data.</text>
</comment>
<accession>A0ABQ3E1E4</accession>
<keyword evidence="1" id="KW-0812">Transmembrane</keyword>